<dbReference type="AlphaFoldDB" id="A0A0S2W3D2"/>
<evidence type="ECO:0000313" key="2">
    <source>
        <dbReference type="EMBL" id="PVY59334.1"/>
    </source>
</evidence>
<organism evidence="1 3">
    <name type="scientific">Intestinimonas butyriciproducens</name>
    <dbReference type="NCBI Taxonomy" id="1297617"/>
    <lineage>
        <taxon>Bacteria</taxon>
        <taxon>Bacillati</taxon>
        <taxon>Bacillota</taxon>
        <taxon>Clostridia</taxon>
        <taxon>Eubacteriales</taxon>
        <taxon>Intestinimonas</taxon>
    </lineage>
</organism>
<evidence type="ECO:0000313" key="1">
    <source>
        <dbReference type="EMBL" id="ALP93854.1"/>
    </source>
</evidence>
<dbReference type="eggNOG" id="ENOG5033AF6">
    <property type="taxonomic scope" value="Bacteria"/>
</dbReference>
<reference evidence="2 4" key="3">
    <citation type="submission" date="2018-04" db="EMBL/GenBank/DDBJ databases">
        <title>Genomic Encyclopedia of Type Strains, Phase IV (KMG-IV): sequencing the most valuable type-strain genomes for metagenomic binning, comparative biology and taxonomic classification.</title>
        <authorList>
            <person name="Goeker M."/>
        </authorList>
    </citation>
    <scope>NUCLEOTIDE SEQUENCE [LARGE SCALE GENOMIC DNA]</scope>
    <source>
        <strain evidence="2 4">DSM 26588</strain>
    </source>
</reference>
<dbReference type="STRING" id="1297617.IB211_01461c"/>
<keyword evidence="3" id="KW-1185">Reference proteome</keyword>
<evidence type="ECO:0000313" key="4">
    <source>
        <dbReference type="Proteomes" id="UP000245778"/>
    </source>
</evidence>
<dbReference type="Proteomes" id="UP000245778">
    <property type="component" value="Unassembled WGS sequence"/>
</dbReference>
<dbReference type="GeneID" id="93229443"/>
<dbReference type="PATRIC" id="fig|1297617.4.peg.1497"/>
<proteinExistence type="predicted"/>
<gene>
    <name evidence="2" type="ORF">C7373_102319</name>
    <name evidence="1" type="ORF">IB211_01461c</name>
</gene>
<name>A0A0S2W3D2_9FIRM</name>
<sequence>MAEQGTVVVRAYTSRAQIPVTGATVAVTHPSAGGKHLLVALRVTDESGHTQPVTLPTPPAAESEHPGTAAPYTLCDLWVEHPDFQMLHVENVQIFSGVETLQDAELLPLPEFPEQRDMTRIVHLTSQPL</sequence>
<reference evidence="1 3" key="1">
    <citation type="journal article" date="2015" name="Nat. Commun.">
        <title>Production of butyrate from lysine and the Amadori product fructoselysine by a human gut commensal.</title>
        <authorList>
            <person name="Bui T.P."/>
            <person name="Ritari J."/>
            <person name="Boeren S."/>
            <person name="de Waard P."/>
            <person name="Plugge C.M."/>
            <person name="de Vos W.M."/>
        </authorList>
    </citation>
    <scope>NUCLEOTIDE SEQUENCE [LARGE SCALE GENOMIC DNA]</scope>
    <source>
        <strain evidence="1 3">AF211</strain>
    </source>
</reference>
<dbReference type="OrthoDB" id="1851456at2"/>
<dbReference type="EMBL" id="QEKK01000002">
    <property type="protein sequence ID" value="PVY59334.1"/>
    <property type="molecule type" value="Genomic_DNA"/>
</dbReference>
<dbReference type="KEGG" id="ibu:IB211_01461c"/>
<evidence type="ECO:0000313" key="3">
    <source>
        <dbReference type="Proteomes" id="UP000064844"/>
    </source>
</evidence>
<dbReference type="EMBL" id="CP011307">
    <property type="protein sequence ID" value="ALP93854.1"/>
    <property type="molecule type" value="Genomic_DNA"/>
</dbReference>
<dbReference type="Proteomes" id="UP000064844">
    <property type="component" value="Chromosome"/>
</dbReference>
<protein>
    <submittedName>
        <fullName evidence="1">Uncharacterized protein</fullName>
    </submittedName>
</protein>
<dbReference type="RefSeq" id="WP_052082578.1">
    <property type="nucleotide sequence ID" value="NZ_CAMREZ010000002.1"/>
</dbReference>
<accession>A0A0S2W3D2</accession>
<reference evidence="3" key="2">
    <citation type="submission" date="2015-04" db="EMBL/GenBank/DDBJ databases">
        <title>A butyrogenic pathway from the amino acid lysine in a human gut commensal.</title>
        <authorList>
            <person name="de Vos W.M."/>
            <person name="Bui N.T.P."/>
            <person name="Plugge C.M."/>
            <person name="Ritari J."/>
        </authorList>
    </citation>
    <scope>NUCLEOTIDE SEQUENCE [LARGE SCALE GENOMIC DNA]</scope>
    <source>
        <strain evidence="3">AF211</strain>
    </source>
</reference>